<dbReference type="OrthoDB" id="9814220at2"/>
<evidence type="ECO:0000256" key="4">
    <source>
        <dbReference type="SAM" id="Coils"/>
    </source>
</evidence>
<dbReference type="Pfam" id="PF13432">
    <property type="entry name" value="TPR_16"/>
    <property type="match status" value="1"/>
</dbReference>
<dbReference type="Proteomes" id="UP000249819">
    <property type="component" value="Unassembled WGS sequence"/>
</dbReference>
<dbReference type="PROSITE" id="PS50005">
    <property type="entry name" value="TPR"/>
    <property type="match status" value="3"/>
</dbReference>
<dbReference type="Pfam" id="PF14559">
    <property type="entry name" value="TPR_19"/>
    <property type="match status" value="1"/>
</dbReference>
<organism evidence="5 6">
    <name type="scientific">Chitinophaga dinghuensis</name>
    <dbReference type="NCBI Taxonomy" id="1539050"/>
    <lineage>
        <taxon>Bacteria</taxon>
        <taxon>Pseudomonadati</taxon>
        <taxon>Bacteroidota</taxon>
        <taxon>Chitinophagia</taxon>
        <taxon>Chitinophagales</taxon>
        <taxon>Chitinophagaceae</taxon>
        <taxon>Chitinophaga</taxon>
    </lineage>
</organism>
<dbReference type="Pfam" id="PF13181">
    <property type="entry name" value="TPR_8"/>
    <property type="match status" value="1"/>
</dbReference>
<dbReference type="Gene3D" id="1.25.40.10">
    <property type="entry name" value="Tetratricopeptide repeat domain"/>
    <property type="match status" value="4"/>
</dbReference>
<evidence type="ECO:0000256" key="1">
    <source>
        <dbReference type="ARBA" id="ARBA00022737"/>
    </source>
</evidence>
<evidence type="ECO:0000256" key="2">
    <source>
        <dbReference type="ARBA" id="ARBA00022803"/>
    </source>
</evidence>
<dbReference type="SUPFAM" id="SSF48452">
    <property type="entry name" value="TPR-like"/>
    <property type="match status" value="3"/>
</dbReference>
<name>A0A327W937_9BACT</name>
<keyword evidence="1" id="KW-0677">Repeat</keyword>
<proteinExistence type="predicted"/>
<gene>
    <name evidence="5" type="ORF">CLV59_102610</name>
</gene>
<evidence type="ECO:0000313" key="5">
    <source>
        <dbReference type="EMBL" id="RAJ85903.1"/>
    </source>
</evidence>
<keyword evidence="6" id="KW-1185">Reference proteome</keyword>
<dbReference type="PANTHER" id="PTHR44858:SF1">
    <property type="entry name" value="UDP-N-ACETYLGLUCOSAMINE--PEPTIDE N-ACETYLGLUCOSAMINYLTRANSFERASE SPINDLY-RELATED"/>
    <property type="match status" value="1"/>
</dbReference>
<dbReference type="InterPro" id="IPR050498">
    <property type="entry name" value="Ycf3"/>
</dbReference>
<keyword evidence="4" id="KW-0175">Coiled coil</keyword>
<feature type="coiled-coil region" evidence="4">
    <location>
        <begin position="175"/>
        <end position="202"/>
    </location>
</feature>
<evidence type="ECO:0000313" key="6">
    <source>
        <dbReference type="Proteomes" id="UP000249819"/>
    </source>
</evidence>
<reference evidence="5 6" key="1">
    <citation type="submission" date="2018-06" db="EMBL/GenBank/DDBJ databases">
        <title>Genomic Encyclopedia of Archaeal and Bacterial Type Strains, Phase II (KMG-II): from individual species to whole genera.</title>
        <authorList>
            <person name="Goeker M."/>
        </authorList>
    </citation>
    <scope>NUCLEOTIDE SEQUENCE [LARGE SCALE GENOMIC DNA]</scope>
    <source>
        <strain evidence="5 6">DSM 29821</strain>
    </source>
</reference>
<feature type="repeat" description="TPR" evidence="3">
    <location>
        <begin position="423"/>
        <end position="456"/>
    </location>
</feature>
<protein>
    <submittedName>
        <fullName evidence="5">Tetratricopeptide repeat protein</fullName>
    </submittedName>
</protein>
<dbReference type="RefSeq" id="WP_111591528.1">
    <property type="nucleotide sequence ID" value="NZ_QLMA01000002.1"/>
</dbReference>
<feature type="repeat" description="TPR" evidence="3">
    <location>
        <begin position="317"/>
        <end position="350"/>
    </location>
</feature>
<dbReference type="EMBL" id="QLMA01000002">
    <property type="protein sequence ID" value="RAJ85903.1"/>
    <property type="molecule type" value="Genomic_DNA"/>
</dbReference>
<feature type="repeat" description="TPR" evidence="3">
    <location>
        <begin position="210"/>
        <end position="243"/>
    </location>
</feature>
<dbReference type="AlphaFoldDB" id="A0A327W937"/>
<evidence type="ECO:0000256" key="3">
    <source>
        <dbReference type="PROSITE-ProRule" id="PRU00339"/>
    </source>
</evidence>
<dbReference type="PANTHER" id="PTHR44858">
    <property type="entry name" value="TETRATRICOPEPTIDE REPEAT PROTEIN 6"/>
    <property type="match status" value="1"/>
</dbReference>
<dbReference type="InterPro" id="IPR019734">
    <property type="entry name" value="TPR_rpt"/>
</dbReference>
<dbReference type="InterPro" id="IPR011990">
    <property type="entry name" value="TPR-like_helical_dom_sf"/>
</dbReference>
<accession>A0A327W937</accession>
<comment type="caution">
    <text evidence="5">The sequence shown here is derived from an EMBL/GenBank/DDBJ whole genome shotgun (WGS) entry which is preliminary data.</text>
</comment>
<sequence length="575" mass="65844">MRVYVTVIGVTLALMIGACSTNKHTAGVPIKNPELLKQRSDSLFFAAQRSKMKGDYRTAITQYSDYLKLDKSNPVVYYEIARLLMDNRSGPYALNYARKAAALDSSNRWILQLLADTYAVSEKFDSAANVYQTLSNRYPTNDDYLYNQGILLSKANQSAAALEVFNRLEKKTGVVEEITYQKQRLLLKLNRAEEAANEIKKLIATNPSEIRYYYLLAEVYDANDQLKDAKVVYNDILSKDPENPRALIALANYSKKDNDTTAYWNYLTKAFASKNYGIDEKVAFVYPYLQMLETDSTKLDEGLKLARLIIQTHPKEAKAYALQGDMFSQADMLDSAQLSYQKALHLDSTRFSVWYQQMWIYSRKDDPQALKALSDTVTGLFPKEFMGFYFNGLANYLLQQYPAAINALNKGLELGNAEKRFAADAYSLLGDSYHATGQHALSDSSYERALQIRPKDASVLNNYSYYLSLRGENLEKAAEMSRRSLEIEPDSPTFMDTYAWILFRQEKYEEAKEWMDKAFQHPETLQNANMLEHYGDILYNLKDVNKAVEYWQMAKEKGASSVDLTRKIAEKRYIQ</sequence>
<dbReference type="SMART" id="SM00028">
    <property type="entry name" value="TPR"/>
    <property type="match status" value="7"/>
</dbReference>
<keyword evidence="2 3" id="KW-0802">TPR repeat</keyword>
<dbReference type="PROSITE" id="PS51257">
    <property type="entry name" value="PROKAR_LIPOPROTEIN"/>
    <property type="match status" value="1"/>
</dbReference>